<dbReference type="KEGG" id="pvt:110078876"/>
<dbReference type="CTD" id="2733"/>
<comment type="subcellular location">
    <subcellularLocation>
        <location evidence="1">Nucleus</location>
        <location evidence="1">Nuclear pore complex</location>
    </subcellularLocation>
</comment>
<evidence type="ECO:0000256" key="13">
    <source>
        <dbReference type="ARBA" id="ARBA00031503"/>
    </source>
</evidence>
<evidence type="ECO:0000256" key="5">
    <source>
        <dbReference type="ARBA" id="ARBA00022927"/>
    </source>
</evidence>
<evidence type="ECO:0000256" key="11">
    <source>
        <dbReference type="ARBA" id="ARBA00029983"/>
    </source>
</evidence>
<keyword evidence="8" id="KW-0539">Nucleus</keyword>
<dbReference type="RefSeq" id="XP_020649113.2">
    <property type="nucleotide sequence ID" value="XM_020793454.2"/>
</dbReference>
<evidence type="ECO:0000313" key="16">
    <source>
        <dbReference type="RefSeq" id="XP_020649113.2"/>
    </source>
</evidence>
<dbReference type="GeneID" id="110078876"/>
<evidence type="ECO:0000256" key="3">
    <source>
        <dbReference type="ARBA" id="ARBA00022448"/>
    </source>
</evidence>
<comment type="similarity">
    <text evidence="2">Belongs to the GLE1 family.</text>
</comment>
<dbReference type="AlphaFoldDB" id="A0A6J0TNN8"/>
<organism evidence="15 16">
    <name type="scientific">Pogona vitticeps</name>
    <name type="common">central bearded dragon</name>
    <dbReference type="NCBI Taxonomy" id="103695"/>
    <lineage>
        <taxon>Eukaryota</taxon>
        <taxon>Metazoa</taxon>
        <taxon>Chordata</taxon>
        <taxon>Craniata</taxon>
        <taxon>Vertebrata</taxon>
        <taxon>Euteleostomi</taxon>
        <taxon>Lepidosauria</taxon>
        <taxon>Squamata</taxon>
        <taxon>Bifurcata</taxon>
        <taxon>Unidentata</taxon>
        <taxon>Episquamata</taxon>
        <taxon>Toxicofera</taxon>
        <taxon>Iguania</taxon>
        <taxon>Acrodonta</taxon>
        <taxon>Agamidae</taxon>
        <taxon>Amphibolurinae</taxon>
        <taxon>Pogona</taxon>
    </lineage>
</organism>
<dbReference type="Gene3D" id="1.25.40.510">
    <property type="entry name" value="GLE1-like"/>
    <property type="match status" value="1"/>
</dbReference>
<dbReference type="GO" id="GO:0031369">
    <property type="term" value="F:translation initiation factor binding"/>
    <property type="evidence" value="ECO:0007669"/>
    <property type="project" value="TreeGrafter"/>
</dbReference>
<dbReference type="InParanoid" id="A0A6J0TNN8"/>
<dbReference type="InterPro" id="IPR012476">
    <property type="entry name" value="GLE1"/>
</dbReference>
<evidence type="ECO:0000256" key="1">
    <source>
        <dbReference type="ARBA" id="ARBA00004567"/>
    </source>
</evidence>
<accession>A0A6J0TNN8</accession>
<reference evidence="16" key="1">
    <citation type="submission" date="2025-08" db="UniProtKB">
        <authorList>
            <consortium name="RefSeq"/>
        </authorList>
    </citation>
    <scope>IDENTIFICATION</scope>
</reference>
<dbReference type="GO" id="GO:0000822">
    <property type="term" value="F:inositol hexakisphosphate binding"/>
    <property type="evidence" value="ECO:0007669"/>
    <property type="project" value="TreeGrafter"/>
</dbReference>
<evidence type="ECO:0000256" key="14">
    <source>
        <dbReference type="SAM" id="MobiDB-lite"/>
    </source>
</evidence>
<dbReference type="Pfam" id="PF07817">
    <property type="entry name" value="GLE1"/>
    <property type="match status" value="1"/>
</dbReference>
<name>A0A6J0TNN8_9SAUR</name>
<keyword evidence="15" id="KW-1185">Reference proteome</keyword>
<dbReference type="GO" id="GO:0005543">
    <property type="term" value="F:phospholipid binding"/>
    <property type="evidence" value="ECO:0007669"/>
    <property type="project" value="TreeGrafter"/>
</dbReference>
<feature type="compositionally biased region" description="Polar residues" evidence="14">
    <location>
        <begin position="87"/>
        <end position="100"/>
    </location>
</feature>
<evidence type="ECO:0000256" key="6">
    <source>
        <dbReference type="ARBA" id="ARBA00023010"/>
    </source>
</evidence>
<evidence type="ECO:0000256" key="4">
    <source>
        <dbReference type="ARBA" id="ARBA00022816"/>
    </source>
</evidence>
<evidence type="ECO:0000256" key="9">
    <source>
        <dbReference type="ARBA" id="ARBA00024680"/>
    </source>
</evidence>
<evidence type="ECO:0000256" key="10">
    <source>
        <dbReference type="ARBA" id="ARBA00026227"/>
    </source>
</evidence>
<keyword evidence="4" id="KW-0509">mRNA transport</keyword>
<keyword evidence="7" id="KW-0906">Nuclear pore complex</keyword>
<dbReference type="OrthoDB" id="420884at2759"/>
<dbReference type="GO" id="GO:0016973">
    <property type="term" value="P:poly(A)+ mRNA export from nucleus"/>
    <property type="evidence" value="ECO:0007669"/>
    <property type="project" value="InterPro"/>
</dbReference>
<feature type="region of interest" description="Disordered" evidence="14">
    <location>
        <begin position="188"/>
        <end position="240"/>
    </location>
</feature>
<dbReference type="GO" id="GO:0044614">
    <property type="term" value="C:nuclear pore cytoplasmic filaments"/>
    <property type="evidence" value="ECO:0007669"/>
    <property type="project" value="TreeGrafter"/>
</dbReference>
<feature type="compositionally biased region" description="Basic and acidic residues" evidence="14">
    <location>
        <begin position="220"/>
        <end position="240"/>
    </location>
</feature>
<proteinExistence type="inferred from homology"/>
<feature type="region of interest" description="Disordered" evidence="14">
    <location>
        <begin position="76"/>
        <end position="105"/>
    </location>
</feature>
<comment type="function">
    <text evidence="9">Required for the export of mRNAs containing poly(A) tails from the nucleus into the cytoplasm. May be involved in the terminal step of the mRNA transport through the nuclear pore complex (NPC).</text>
</comment>
<keyword evidence="5" id="KW-0653">Protein transport</keyword>
<evidence type="ECO:0000256" key="12">
    <source>
        <dbReference type="ARBA" id="ARBA00030897"/>
    </source>
</evidence>
<dbReference type="GO" id="GO:0005737">
    <property type="term" value="C:cytoplasm"/>
    <property type="evidence" value="ECO:0007669"/>
    <property type="project" value="UniProtKB-SubCell"/>
</dbReference>
<evidence type="ECO:0000256" key="8">
    <source>
        <dbReference type="ARBA" id="ARBA00023242"/>
    </source>
</evidence>
<dbReference type="PANTHER" id="PTHR12960:SF0">
    <property type="entry name" value="MRNA EXPORT FACTOR GLE1"/>
    <property type="match status" value="1"/>
</dbReference>
<keyword evidence="3" id="KW-0813">Transport</keyword>
<evidence type="ECO:0000256" key="2">
    <source>
        <dbReference type="ARBA" id="ARBA00011056"/>
    </source>
</evidence>
<protein>
    <recommendedName>
        <fullName evidence="10">mRNA export factor GLE1</fullName>
    </recommendedName>
    <alternativeName>
        <fullName evidence="12">GLE1 RNA export mediator</fullName>
    </alternativeName>
    <alternativeName>
        <fullName evidence="13">GLE1-like protein</fullName>
    </alternativeName>
    <alternativeName>
        <fullName evidence="11">Nucleoporin GLE1</fullName>
    </alternativeName>
</protein>
<evidence type="ECO:0000256" key="7">
    <source>
        <dbReference type="ARBA" id="ARBA00023132"/>
    </source>
</evidence>
<keyword evidence="6" id="KW-0811">Translocation</keyword>
<sequence length="707" mass="80835">MPSERFRLQTVEALRRSRKGQLPYCRDWRPDQEELLEEYRRPPQLAPYPGWVLEKILSHSPKPTPSNESTLIHGLSSLSLDTPPANQPVSTPLSTEAPSETQDHEEWRGLEENHDKAQTVCPLSKAAAVEGLIRLHEKIQTLKSKEHIKERLELQELVVKAASEEARELLKRFDELKALKRHQECQHLQQELENSSREAQGQQEKLKEEHRRRAKLLNRKLREAEEQRQRQEELDRHRREESQERLRRLYSIQEEVLRIHQQMGLHSRPKDLPGMDLSLYSSRANQICGEVSGIVHLANERAFPAEADVVAANQALLEMHHLVSNMQQEIALAAEEKKRRDAELAAAATAAEAAAATAAATTAAAQQKKDKLQKPELAKAQVPDHGLQLKAEEQTMQWYEQLQKEREQCVASFTELANSKDSQVKKIKMDLQKAATIPVSQISTRAGSQLKEIFEKIHSLLSGKPVACGGHNISVTQHPEGLEFAYFKLAEKFVKQGEEEVASHHEAAFPIAVVASGIWELHPRVGSLILAHLHKKCPYAVPFYPALKEGTSLEEYQRTLGYKVKDSTVEAQDNFLKRMSGMIRLYAAILQLQWPYREKQGTHPHGLRHAWRWLAQMLNMEPLADVTATLLFDFLEVCGHALMKQYQAQFWKTILLIKEEYLPRIEAITNAGEMGSLIRFKQFLEKCLQRKEIPLPRGFLPASFWRS</sequence>
<dbReference type="InterPro" id="IPR038506">
    <property type="entry name" value="GLE1-like_sf"/>
</dbReference>
<evidence type="ECO:0000313" key="15">
    <source>
        <dbReference type="Proteomes" id="UP001652642"/>
    </source>
</evidence>
<dbReference type="GO" id="GO:0015031">
    <property type="term" value="P:protein transport"/>
    <property type="evidence" value="ECO:0007669"/>
    <property type="project" value="UniProtKB-KW"/>
</dbReference>
<dbReference type="PANTHER" id="PTHR12960">
    <property type="entry name" value="GLE-1-RELATED"/>
    <property type="match status" value="1"/>
</dbReference>
<dbReference type="Proteomes" id="UP001652642">
    <property type="component" value="Chromosome Z"/>
</dbReference>
<gene>
    <name evidence="16" type="primary">GLE1</name>
</gene>